<evidence type="ECO:0000256" key="7">
    <source>
        <dbReference type="ARBA" id="ARBA00022801"/>
    </source>
</evidence>
<comment type="caution">
    <text evidence="16">The sequence shown here is derived from an EMBL/GenBank/DDBJ whole genome shotgun (WGS) entry which is preliminary data.</text>
</comment>
<dbReference type="FunFam" id="3.40.720.10:FF:000008">
    <property type="entry name" value="Alkaline phosphatase"/>
    <property type="match status" value="1"/>
</dbReference>
<comment type="subcellular location">
    <subcellularLocation>
        <location evidence="1">Cell membrane</location>
        <topology evidence="1">Lipid-anchor</topology>
        <topology evidence="1">GPI-anchor</topology>
    </subcellularLocation>
</comment>
<keyword evidence="10" id="KW-0472">Membrane</keyword>
<sequence length="582" mass="63826">MSYLTESLKIEILMMIRYGDRARTQCEVVRLFRETHPDLPPLNQGTISKIEAQYRDMGHVRKVPSKRQAVVDDDTKLNLLLALEENPITPARQLARDKKNAHIKCKLFKSYLKMIQIDDVAKNVILFLGDGMSIPTLTATRVYYGGEEKELSFEKLPYLALSKTYCVDSQTADSACSGTAYLGGVKANRGTIGVTAAVEKNDCDAMLVEENQVLSIARWSQNVGKRTGIVTTSTVTDASTAGVYAHAANRNWQTDAQVEEDGVNATTCRDITYQLVKWETGKKFNVILGGGSQKFLSNGTSDPLGNEGKRTDNLNLIDEWLNDRTAEGNVAEYVWNRTALLNIGNETDYVLGLFSGGYMKYNLDRNTTLTPSLEEMTEIAIKVASKDAENGYFLFIEGGRIDQAHHSVKAHKSFDETVEFAKAVQKALDLTDEEETLIVVTADHAHTMSMSGYADRNASIFGSPGKDDNGLTRLTINYANGPGFIASGYDYVNDTTTDIDYQFPSVSYRGSETHGADDVAIHANGPWAHLFSGVIEQNVIPHIIAYASCVGDGLTTCSGALKIVANLSLPLLLAILAVHLIT</sequence>
<gene>
    <name evidence="16" type="ORF">NQ318_003050</name>
</gene>
<evidence type="ECO:0000256" key="1">
    <source>
        <dbReference type="ARBA" id="ARBA00004609"/>
    </source>
</evidence>
<dbReference type="AlphaFoldDB" id="A0AAV8XDN2"/>
<evidence type="ECO:0000313" key="17">
    <source>
        <dbReference type="Proteomes" id="UP001162162"/>
    </source>
</evidence>
<evidence type="ECO:0000256" key="6">
    <source>
        <dbReference type="ARBA" id="ARBA00022723"/>
    </source>
</evidence>
<evidence type="ECO:0000256" key="15">
    <source>
        <dbReference type="RuleBase" id="RU003946"/>
    </source>
</evidence>
<dbReference type="Gene3D" id="3.40.720.10">
    <property type="entry name" value="Alkaline Phosphatase, subunit A"/>
    <property type="match status" value="1"/>
</dbReference>
<dbReference type="CDD" id="cd16012">
    <property type="entry name" value="ALP"/>
    <property type="match status" value="1"/>
</dbReference>
<dbReference type="SUPFAM" id="SSF53649">
    <property type="entry name" value="Alkaline phosphatase-like"/>
    <property type="match status" value="1"/>
</dbReference>
<accession>A0AAV8XDN2</accession>
<evidence type="ECO:0000256" key="9">
    <source>
        <dbReference type="ARBA" id="ARBA00022842"/>
    </source>
</evidence>
<keyword evidence="9 14" id="KW-0460">Magnesium</keyword>
<evidence type="ECO:0000256" key="4">
    <source>
        <dbReference type="ARBA" id="ARBA00022475"/>
    </source>
</evidence>
<keyword evidence="8 14" id="KW-0862">Zinc</keyword>
<keyword evidence="17" id="KW-1185">Reference proteome</keyword>
<dbReference type="Proteomes" id="UP001162162">
    <property type="component" value="Unassembled WGS sequence"/>
</dbReference>
<feature type="binding site" evidence="14">
    <location>
        <position position="406"/>
    </location>
    <ligand>
        <name>Zn(2+)</name>
        <dbReference type="ChEBI" id="CHEBI:29105"/>
        <label>2</label>
    </ligand>
</feature>
<evidence type="ECO:0000256" key="8">
    <source>
        <dbReference type="ARBA" id="ARBA00022833"/>
    </source>
</evidence>
<feature type="binding site" evidence="14">
    <location>
        <position position="239"/>
    </location>
    <ligand>
        <name>Mg(2+)</name>
        <dbReference type="ChEBI" id="CHEBI:18420"/>
    </ligand>
</feature>
<dbReference type="GO" id="GO:0098552">
    <property type="term" value="C:side of membrane"/>
    <property type="evidence" value="ECO:0007669"/>
    <property type="project" value="UniProtKB-KW"/>
</dbReference>
<organism evidence="16 17">
    <name type="scientific">Aromia moschata</name>
    <dbReference type="NCBI Taxonomy" id="1265417"/>
    <lineage>
        <taxon>Eukaryota</taxon>
        <taxon>Metazoa</taxon>
        <taxon>Ecdysozoa</taxon>
        <taxon>Arthropoda</taxon>
        <taxon>Hexapoda</taxon>
        <taxon>Insecta</taxon>
        <taxon>Pterygota</taxon>
        <taxon>Neoptera</taxon>
        <taxon>Endopterygota</taxon>
        <taxon>Coleoptera</taxon>
        <taxon>Polyphaga</taxon>
        <taxon>Cucujiformia</taxon>
        <taxon>Chrysomeloidea</taxon>
        <taxon>Cerambycidae</taxon>
        <taxon>Cerambycinae</taxon>
        <taxon>Callichromatini</taxon>
        <taxon>Aromia</taxon>
    </lineage>
</organism>
<feature type="binding site" evidence="14">
    <location>
        <position position="130"/>
    </location>
    <ligand>
        <name>Mg(2+)</name>
        <dbReference type="ChEBI" id="CHEBI:18420"/>
    </ligand>
</feature>
<dbReference type="GO" id="GO:0004035">
    <property type="term" value="F:alkaline phosphatase activity"/>
    <property type="evidence" value="ECO:0007669"/>
    <property type="project" value="UniProtKB-EC"/>
</dbReference>
<evidence type="ECO:0000256" key="14">
    <source>
        <dbReference type="PIRSR" id="PIRSR601952-2"/>
    </source>
</evidence>
<evidence type="ECO:0000256" key="11">
    <source>
        <dbReference type="ARBA" id="ARBA00023180"/>
    </source>
</evidence>
<keyword evidence="11" id="KW-0325">Glycoprotein</keyword>
<evidence type="ECO:0000256" key="13">
    <source>
        <dbReference type="PIRSR" id="PIRSR601952-1"/>
    </source>
</evidence>
<dbReference type="Pfam" id="PF00245">
    <property type="entry name" value="Alk_phosphatase"/>
    <property type="match status" value="1"/>
</dbReference>
<feature type="binding site" evidence="14">
    <location>
        <position position="514"/>
    </location>
    <ligand>
        <name>Zn(2+)</name>
        <dbReference type="ChEBI" id="CHEBI:29105"/>
        <label>2</label>
    </ligand>
</feature>
<feature type="binding site" evidence="14">
    <location>
        <position position="402"/>
    </location>
    <ligand>
        <name>Zn(2+)</name>
        <dbReference type="ChEBI" id="CHEBI:29105"/>
        <label>2</label>
    </ligand>
</feature>
<dbReference type="SMART" id="SM00098">
    <property type="entry name" value="alkPPc"/>
    <property type="match status" value="1"/>
</dbReference>
<proteinExistence type="inferred from homology"/>
<feature type="non-terminal residue" evidence="16">
    <location>
        <position position="582"/>
    </location>
</feature>
<evidence type="ECO:0000313" key="16">
    <source>
        <dbReference type="EMBL" id="KAJ8936805.1"/>
    </source>
</evidence>
<keyword evidence="6 14" id="KW-0479">Metal-binding</keyword>
<protein>
    <recommendedName>
        <fullName evidence="3">alkaline phosphatase</fullName>
        <ecNumber evidence="3">3.1.3.1</ecNumber>
    </recommendedName>
</protein>
<feature type="binding site" evidence="14">
    <location>
        <position position="397"/>
    </location>
    <ligand>
        <name>Mg(2+)</name>
        <dbReference type="ChEBI" id="CHEBI:18420"/>
    </ligand>
</feature>
<feature type="binding site" evidence="14">
    <location>
        <position position="130"/>
    </location>
    <ligand>
        <name>Zn(2+)</name>
        <dbReference type="ChEBI" id="CHEBI:29105"/>
        <label>2</label>
    </ligand>
</feature>
<evidence type="ECO:0000256" key="10">
    <source>
        <dbReference type="ARBA" id="ARBA00023136"/>
    </source>
</evidence>
<dbReference type="PRINTS" id="PR00113">
    <property type="entry name" value="ALKPHPHTASE"/>
</dbReference>
<dbReference type="InterPro" id="IPR017850">
    <property type="entry name" value="Alkaline_phosphatase_core_sf"/>
</dbReference>
<feature type="binding site" evidence="14">
    <location>
        <position position="443"/>
    </location>
    <ligand>
        <name>Zn(2+)</name>
        <dbReference type="ChEBI" id="CHEBI:29105"/>
        <label>2</label>
    </ligand>
</feature>
<keyword evidence="4" id="KW-1003">Cell membrane</keyword>
<keyword evidence="5" id="KW-0336">GPI-anchor</keyword>
<evidence type="ECO:0000256" key="3">
    <source>
        <dbReference type="ARBA" id="ARBA00012647"/>
    </source>
</evidence>
<evidence type="ECO:0000256" key="2">
    <source>
        <dbReference type="ARBA" id="ARBA00005984"/>
    </source>
</evidence>
<feature type="binding site" evidence="14">
    <location>
        <position position="444"/>
    </location>
    <ligand>
        <name>Zn(2+)</name>
        <dbReference type="ChEBI" id="CHEBI:29105"/>
        <label>2</label>
    </ligand>
</feature>
<dbReference type="InterPro" id="IPR001952">
    <property type="entry name" value="Alkaline_phosphatase"/>
</dbReference>
<dbReference type="EMBL" id="JAPWTK010000710">
    <property type="protein sequence ID" value="KAJ8936805.1"/>
    <property type="molecule type" value="Genomic_DNA"/>
</dbReference>
<name>A0AAV8XDN2_9CUCU</name>
<dbReference type="GO" id="GO:0005886">
    <property type="term" value="C:plasma membrane"/>
    <property type="evidence" value="ECO:0007669"/>
    <property type="project" value="UniProtKB-SubCell"/>
</dbReference>
<keyword evidence="12" id="KW-0449">Lipoprotein</keyword>
<feature type="active site" description="Phosphoserine intermediate" evidence="13">
    <location>
        <position position="174"/>
    </location>
</feature>
<dbReference type="PANTHER" id="PTHR11596:SF91">
    <property type="entry name" value="ALKALINE PHOSPHATASE-RELATED"/>
    <property type="match status" value="1"/>
</dbReference>
<evidence type="ECO:0000256" key="12">
    <source>
        <dbReference type="ARBA" id="ARBA00023288"/>
    </source>
</evidence>
<comment type="cofactor">
    <cofactor evidence="14">
        <name>Mg(2+)</name>
        <dbReference type="ChEBI" id="CHEBI:18420"/>
    </cofactor>
    <text evidence="14">Binds 1 Mg(2+) ion.</text>
</comment>
<evidence type="ECO:0000256" key="5">
    <source>
        <dbReference type="ARBA" id="ARBA00022622"/>
    </source>
</evidence>
<reference evidence="16" key="1">
    <citation type="journal article" date="2023" name="Insect Mol. Biol.">
        <title>Genome sequencing provides insights into the evolution of gene families encoding plant cell wall-degrading enzymes in longhorned beetles.</title>
        <authorList>
            <person name="Shin N.R."/>
            <person name="Okamura Y."/>
            <person name="Kirsch R."/>
            <person name="Pauchet Y."/>
        </authorList>
    </citation>
    <scope>NUCLEOTIDE SEQUENCE</scope>
    <source>
        <strain evidence="16">AMC_N1</strain>
    </source>
</reference>
<dbReference type="EC" id="3.1.3.1" evidence="3"/>
<comment type="similarity">
    <text evidence="2 15">Belongs to the alkaline phosphatase family.</text>
</comment>
<dbReference type="PANTHER" id="PTHR11596">
    <property type="entry name" value="ALKALINE PHOSPHATASE"/>
    <property type="match status" value="1"/>
</dbReference>
<keyword evidence="7" id="KW-0378">Hydrolase</keyword>
<feature type="binding site" evidence="14">
    <location>
        <position position="237"/>
    </location>
    <ligand>
        <name>Mg(2+)</name>
        <dbReference type="ChEBI" id="CHEBI:18420"/>
    </ligand>
</feature>
<comment type="cofactor">
    <cofactor evidence="14">
        <name>Zn(2+)</name>
        <dbReference type="ChEBI" id="CHEBI:29105"/>
    </cofactor>
    <text evidence="14">Binds 2 Zn(2+) ions.</text>
</comment>
<dbReference type="GO" id="GO:0046872">
    <property type="term" value="F:metal ion binding"/>
    <property type="evidence" value="ECO:0007669"/>
    <property type="project" value="UniProtKB-KW"/>
</dbReference>